<dbReference type="PANTHER" id="PTHR11441">
    <property type="entry name" value="THYMIDINE KINASE"/>
    <property type="match status" value="1"/>
</dbReference>
<dbReference type="Gene3D" id="3.40.50.300">
    <property type="entry name" value="P-loop containing nucleotide triphosphate hydrolases"/>
    <property type="match status" value="1"/>
</dbReference>
<accession>B3R0G3</accession>
<keyword evidence="3 8" id="KW-0237">DNA synthesis</keyword>
<comment type="subunit">
    <text evidence="8">Homotetramer.</text>
</comment>
<evidence type="ECO:0000256" key="4">
    <source>
        <dbReference type="ARBA" id="ARBA00022679"/>
    </source>
</evidence>
<comment type="subcellular location">
    <subcellularLocation>
        <location evidence="8">Cytoplasm</location>
    </subcellularLocation>
</comment>
<keyword evidence="14" id="KW-1185">Reference proteome</keyword>
<feature type="binding site" evidence="8">
    <location>
        <begin position="88"/>
        <end position="91"/>
    </location>
    <ligand>
        <name>ATP</name>
        <dbReference type="ChEBI" id="CHEBI:30616"/>
    </ligand>
</feature>
<dbReference type="GO" id="GO:0005829">
    <property type="term" value="C:cytosol"/>
    <property type="evidence" value="ECO:0007669"/>
    <property type="project" value="TreeGrafter"/>
</dbReference>
<feature type="active site" description="Proton acceptor" evidence="8 9">
    <location>
        <position position="89"/>
    </location>
</feature>
<dbReference type="KEGG" id="pml:ATP_00140"/>
<dbReference type="PANTHER" id="PTHR11441:SF0">
    <property type="entry name" value="THYMIDINE KINASE, CYTOSOLIC"/>
    <property type="match status" value="1"/>
</dbReference>
<dbReference type="PIRSF" id="PIRSF035805">
    <property type="entry name" value="TK_cell"/>
    <property type="match status" value="1"/>
</dbReference>
<reference evidence="13 14" key="1">
    <citation type="journal article" date="2008" name="BMC Genomics">
        <title>The linear chromosome of the plant-pathogenic mycoplasma 'Candidatus Phytoplasma mali'.</title>
        <authorList>
            <person name="Kube M."/>
            <person name="Schneider B."/>
            <person name="Kuhl H."/>
            <person name="Dandekar T."/>
            <person name="Heitmann K."/>
            <person name="Migdoll A.M."/>
            <person name="Reinhardt R."/>
            <person name="Seemueller E."/>
        </authorList>
    </citation>
    <scope>NUCLEOTIDE SEQUENCE [LARGE SCALE GENOMIC DNA]</scope>
    <source>
        <strain evidence="13 14">AT</strain>
    </source>
</reference>
<evidence type="ECO:0000256" key="1">
    <source>
        <dbReference type="ARBA" id="ARBA00007587"/>
    </source>
</evidence>
<keyword evidence="5 8" id="KW-0547">Nucleotide-binding</keyword>
<comment type="similarity">
    <text evidence="1 8 12">Belongs to the thymidine kinase family.</text>
</comment>
<dbReference type="EC" id="2.7.1.21" evidence="2 8"/>
<dbReference type="SUPFAM" id="SSF52540">
    <property type="entry name" value="P-loop containing nucleoside triphosphate hydrolases"/>
    <property type="match status" value="1"/>
</dbReference>
<proteinExistence type="inferred from homology"/>
<evidence type="ECO:0000256" key="7">
    <source>
        <dbReference type="ARBA" id="ARBA00022840"/>
    </source>
</evidence>
<feature type="binding site" evidence="8">
    <location>
        <begin position="14"/>
        <end position="21"/>
    </location>
    <ligand>
        <name>ATP</name>
        <dbReference type="ChEBI" id="CHEBI:30616"/>
    </ligand>
</feature>
<dbReference type="EMBL" id="CU469464">
    <property type="protein sequence ID" value="CAP18327.1"/>
    <property type="molecule type" value="Genomic_DNA"/>
</dbReference>
<dbReference type="AlphaFoldDB" id="B3R0G3"/>
<evidence type="ECO:0000256" key="9">
    <source>
        <dbReference type="PIRSR" id="PIRSR035805-1"/>
    </source>
</evidence>
<sequence>MSYDEHNLIEIICGPMFAGKTEKIIEIFKKLKKLNKKVLVFKSKLDIRFSKKQELVSHNLNTINSFVIEKSKEILDFIKIDTEIIIIDEVQFLDNQIVDIVDYLANKNIKSIIAGLDLDFRGKPFGPMPFLLSIADKVTKLKSICSISGQPANRTQRLINQKPAINSEPIIMTEDNEIVKYEPRNRKYHEFKK</sequence>
<feature type="binding site" evidence="10">
    <location>
        <position position="181"/>
    </location>
    <ligand>
        <name>substrate</name>
    </ligand>
</feature>
<keyword evidence="6 8" id="KW-0418">Kinase</keyword>
<dbReference type="Pfam" id="PF00265">
    <property type="entry name" value="TK"/>
    <property type="match status" value="1"/>
</dbReference>
<dbReference type="Gene3D" id="3.30.60.20">
    <property type="match status" value="1"/>
</dbReference>
<evidence type="ECO:0000256" key="5">
    <source>
        <dbReference type="ARBA" id="ARBA00022741"/>
    </source>
</evidence>
<dbReference type="InterPro" id="IPR027417">
    <property type="entry name" value="P-loop_NTPase"/>
</dbReference>
<evidence type="ECO:0000256" key="11">
    <source>
        <dbReference type="RuleBase" id="RU000544"/>
    </source>
</evidence>
<dbReference type="GO" id="GO:0005524">
    <property type="term" value="F:ATP binding"/>
    <property type="evidence" value="ECO:0007669"/>
    <property type="project" value="UniProtKB-UniRule"/>
</dbReference>
<dbReference type="SUPFAM" id="SSF57716">
    <property type="entry name" value="Glucocorticoid receptor-like (DNA-binding domain)"/>
    <property type="match status" value="1"/>
</dbReference>
<evidence type="ECO:0000256" key="10">
    <source>
        <dbReference type="PIRSR" id="PIRSR035805-2"/>
    </source>
</evidence>
<dbReference type="GO" id="GO:0071897">
    <property type="term" value="P:DNA biosynthetic process"/>
    <property type="evidence" value="ECO:0007669"/>
    <property type="project" value="UniProtKB-KW"/>
</dbReference>
<dbReference type="HOGENOM" id="CLU_064400_3_0_14"/>
<evidence type="ECO:0000256" key="6">
    <source>
        <dbReference type="ARBA" id="ARBA00022777"/>
    </source>
</evidence>
<evidence type="ECO:0000256" key="3">
    <source>
        <dbReference type="ARBA" id="ARBA00022634"/>
    </source>
</evidence>
<dbReference type="GO" id="GO:0046104">
    <property type="term" value="P:thymidine metabolic process"/>
    <property type="evidence" value="ECO:0007669"/>
    <property type="project" value="TreeGrafter"/>
</dbReference>
<comment type="catalytic activity">
    <reaction evidence="8 11">
        <text>thymidine + ATP = dTMP + ADP + H(+)</text>
        <dbReference type="Rhea" id="RHEA:19129"/>
        <dbReference type="ChEBI" id="CHEBI:15378"/>
        <dbReference type="ChEBI" id="CHEBI:17748"/>
        <dbReference type="ChEBI" id="CHEBI:30616"/>
        <dbReference type="ChEBI" id="CHEBI:63528"/>
        <dbReference type="ChEBI" id="CHEBI:456216"/>
        <dbReference type="EC" id="2.7.1.21"/>
    </reaction>
</comment>
<evidence type="ECO:0000256" key="2">
    <source>
        <dbReference type="ARBA" id="ARBA00012118"/>
    </source>
</evidence>
<organism evidence="13 14">
    <name type="scientific">Phytoplasma mali (strain AT)</name>
    <dbReference type="NCBI Taxonomy" id="482235"/>
    <lineage>
        <taxon>Bacteria</taxon>
        <taxon>Bacillati</taxon>
        <taxon>Mycoplasmatota</taxon>
        <taxon>Mollicutes</taxon>
        <taxon>Acholeplasmatales</taxon>
        <taxon>Acholeplasmataceae</taxon>
        <taxon>Candidatus Phytoplasma</taxon>
        <taxon>16SrX (Apple proliferation group)</taxon>
    </lineage>
</organism>
<dbReference type="InterPro" id="IPR001267">
    <property type="entry name" value="Thymidine_kinase"/>
</dbReference>
<dbReference type="Proteomes" id="UP000002020">
    <property type="component" value="Chromosome"/>
</dbReference>
<dbReference type="GO" id="GO:0004797">
    <property type="term" value="F:thymidine kinase activity"/>
    <property type="evidence" value="ECO:0007669"/>
    <property type="project" value="UniProtKB-UniRule"/>
</dbReference>
<keyword evidence="8" id="KW-0963">Cytoplasm</keyword>
<evidence type="ECO:0000313" key="14">
    <source>
        <dbReference type="Proteomes" id="UP000002020"/>
    </source>
</evidence>
<protein>
    <recommendedName>
        <fullName evidence="2 8">Thymidine kinase</fullName>
        <ecNumber evidence="2 8">2.7.1.21</ecNumber>
    </recommendedName>
</protein>
<gene>
    <name evidence="8 13" type="primary">tdk</name>
    <name evidence="13" type="ordered locus">ATP_00140</name>
</gene>
<comment type="caution">
    <text evidence="8">Lacks conserved residue(s) required for the propagation of feature annotation.</text>
</comment>
<dbReference type="STRING" id="37692.ATP_00140"/>
<evidence type="ECO:0000313" key="13">
    <source>
        <dbReference type="EMBL" id="CAP18327.1"/>
    </source>
</evidence>
<keyword evidence="4 8" id="KW-0808">Transferase</keyword>
<keyword evidence="7 8" id="KW-0067">ATP-binding</keyword>
<dbReference type="HAMAP" id="MF_00124">
    <property type="entry name" value="Thymidine_kinase"/>
    <property type="match status" value="1"/>
</dbReference>
<name>B3R0G3_PHYMT</name>
<evidence type="ECO:0000256" key="12">
    <source>
        <dbReference type="RuleBase" id="RU004165"/>
    </source>
</evidence>
<dbReference type="eggNOG" id="COG1435">
    <property type="taxonomic scope" value="Bacteria"/>
</dbReference>
<evidence type="ECO:0000256" key="8">
    <source>
        <dbReference type="HAMAP-Rule" id="MF_00124"/>
    </source>
</evidence>
<dbReference type="NCBIfam" id="NF003296">
    <property type="entry name" value="PRK04296.1-1"/>
    <property type="match status" value="1"/>
</dbReference>